<reference evidence="3" key="1">
    <citation type="journal article" date="2019" name="Int. J. Syst. Evol. Microbiol.">
        <title>The Global Catalogue of Microorganisms (GCM) 10K type strain sequencing project: providing services to taxonomists for standard genome sequencing and annotation.</title>
        <authorList>
            <consortium name="The Broad Institute Genomics Platform"/>
            <consortium name="The Broad Institute Genome Sequencing Center for Infectious Disease"/>
            <person name="Wu L."/>
            <person name="Ma J."/>
        </authorList>
    </citation>
    <scope>NUCLEOTIDE SEQUENCE [LARGE SCALE GENOMIC DNA]</scope>
    <source>
        <strain evidence="3">CCUG 55491</strain>
    </source>
</reference>
<keyword evidence="3" id="KW-1185">Reference proteome</keyword>
<feature type="chain" id="PRO_5047540964" evidence="1">
    <location>
        <begin position="22"/>
        <end position="369"/>
    </location>
</feature>
<keyword evidence="1" id="KW-0732">Signal</keyword>
<accession>A0ABW2YPP0</accession>
<dbReference type="RefSeq" id="WP_386811656.1">
    <property type="nucleotide sequence ID" value="NZ_JBHTIH010000002.1"/>
</dbReference>
<dbReference type="Proteomes" id="UP001597090">
    <property type="component" value="Unassembled WGS sequence"/>
</dbReference>
<evidence type="ECO:0000313" key="3">
    <source>
        <dbReference type="Proteomes" id="UP001597090"/>
    </source>
</evidence>
<evidence type="ECO:0000313" key="2">
    <source>
        <dbReference type="EMBL" id="MFD0738452.1"/>
    </source>
</evidence>
<feature type="signal peptide" evidence="1">
    <location>
        <begin position="1"/>
        <end position="21"/>
    </location>
</feature>
<evidence type="ECO:0000256" key="1">
    <source>
        <dbReference type="SAM" id="SignalP"/>
    </source>
</evidence>
<dbReference type="Pfam" id="PF07759">
    <property type="entry name" value="DUF1615"/>
    <property type="match status" value="1"/>
</dbReference>
<organism evidence="2 3">
    <name type="scientific">Lysobacter koreensis</name>
    <dbReference type="NCBI Taxonomy" id="266122"/>
    <lineage>
        <taxon>Bacteria</taxon>
        <taxon>Pseudomonadati</taxon>
        <taxon>Pseudomonadota</taxon>
        <taxon>Gammaproteobacteria</taxon>
        <taxon>Lysobacterales</taxon>
        <taxon>Lysobacteraceae</taxon>
        <taxon>Lysobacter</taxon>
    </lineage>
</organism>
<proteinExistence type="predicted"/>
<gene>
    <name evidence="2" type="ORF">ACFQZQ_04015</name>
</gene>
<sequence length="369" mass="40184">MMARPHRARTGLLGAALALLAACSAPPPPPDPAEVRARLLRLLPATLADRNGWATDIQGAFAALEIRPVTPNLCAALAVIEQETGYDHDPVVPGLATIARAEIDRRADRLNVPRFVVRAALAMTSPNGQRYDARLAAVRTEQDLNRIYEEFVESVPMGRRLLGGANPVRTGGPMQVSIVFAERHAQARPYPYPAAGSIRQEVLSRRGGVYFGIAHLLGYPTSYPRLLYRFADFNAGLYASRNAAFQSAVSVASGIPLELDGDLLQYGSDRADIGPTEVAVRTLAPALGLSTAQVNRALQESRSHRFEQSALYEAVFALADRQAGAKQPRAVMPRIRLHSPKITRKLTTQWFATRVEKRYRGCMARAASG</sequence>
<protein>
    <submittedName>
        <fullName evidence="2">DUF1615 domain-containing protein</fullName>
    </submittedName>
</protein>
<dbReference type="EMBL" id="JBHTIH010000002">
    <property type="protein sequence ID" value="MFD0738452.1"/>
    <property type="molecule type" value="Genomic_DNA"/>
</dbReference>
<comment type="caution">
    <text evidence="2">The sequence shown here is derived from an EMBL/GenBank/DDBJ whole genome shotgun (WGS) entry which is preliminary data.</text>
</comment>
<dbReference type="PROSITE" id="PS51257">
    <property type="entry name" value="PROKAR_LIPOPROTEIN"/>
    <property type="match status" value="1"/>
</dbReference>
<dbReference type="InterPro" id="IPR011673">
    <property type="entry name" value="DUF1615"/>
</dbReference>
<name>A0ABW2YPP0_9GAMM</name>